<keyword evidence="4" id="KW-0547">Nucleotide-binding</keyword>
<dbReference type="GO" id="GO:0005524">
    <property type="term" value="F:ATP binding"/>
    <property type="evidence" value="ECO:0007669"/>
    <property type="project" value="UniProtKB-KW"/>
</dbReference>
<dbReference type="InterPro" id="IPR018181">
    <property type="entry name" value="Heat_shock_70_CS"/>
</dbReference>
<evidence type="ECO:0000256" key="7">
    <source>
        <dbReference type="ARBA" id="ARBA00023186"/>
    </source>
</evidence>
<dbReference type="PROSITE" id="PS01036">
    <property type="entry name" value="HSP70_3"/>
    <property type="match status" value="1"/>
</dbReference>
<dbReference type="SUPFAM" id="SSF53067">
    <property type="entry name" value="Actin-like ATPase domain"/>
    <property type="match status" value="2"/>
</dbReference>
<dbReference type="PRINTS" id="PR00301">
    <property type="entry name" value="HEATSHOCK70"/>
</dbReference>
<dbReference type="InterPro" id="IPR029047">
    <property type="entry name" value="HSP70_peptide-bd_sf"/>
</dbReference>
<keyword evidence="9" id="KW-0175">Coiled coil</keyword>
<dbReference type="Proteomes" id="UP000887574">
    <property type="component" value="Unplaced"/>
</dbReference>
<dbReference type="Gene3D" id="3.90.640.10">
    <property type="entry name" value="Actin, Chain A, domain 4"/>
    <property type="match status" value="1"/>
</dbReference>
<dbReference type="SUPFAM" id="SSF100934">
    <property type="entry name" value="Heat shock protein 70kD (HSP70), C-terminal subdomain"/>
    <property type="match status" value="1"/>
</dbReference>
<keyword evidence="7" id="KW-0143">Chaperone</keyword>
<dbReference type="InterPro" id="IPR043129">
    <property type="entry name" value="ATPase_NBD"/>
</dbReference>
<dbReference type="FunFam" id="3.30.420.40:FF:000028">
    <property type="entry name" value="heat shock 70 kDa protein-like"/>
    <property type="match status" value="1"/>
</dbReference>
<name>A0A915CU20_9BILA</name>
<evidence type="ECO:0000256" key="9">
    <source>
        <dbReference type="SAM" id="Coils"/>
    </source>
</evidence>
<comment type="similarity">
    <text evidence="2">Belongs to the heat shock protein 70 family.</text>
</comment>
<dbReference type="AlphaFoldDB" id="A0A915CU20"/>
<evidence type="ECO:0000256" key="4">
    <source>
        <dbReference type="ARBA" id="ARBA00022741"/>
    </source>
</evidence>
<reference evidence="13" key="1">
    <citation type="submission" date="2022-11" db="UniProtKB">
        <authorList>
            <consortium name="WormBaseParasite"/>
        </authorList>
    </citation>
    <scope>IDENTIFICATION</scope>
</reference>
<dbReference type="GO" id="GO:0034663">
    <property type="term" value="C:endoplasmic reticulum chaperone complex"/>
    <property type="evidence" value="ECO:0007669"/>
    <property type="project" value="TreeGrafter"/>
</dbReference>
<protein>
    <recommendedName>
        <fullName evidence="8">Hypoxia up-regulated protein 1</fullName>
    </recommendedName>
</protein>
<evidence type="ECO:0000313" key="13">
    <source>
        <dbReference type="WBParaSite" id="jg1261"/>
    </source>
</evidence>
<feature type="region of interest" description="Disordered" evidence="10">
    <location>
        <begin position="543"/>
        <end position="597"/>
    </location>
</feature>
<evidence type="ECO:0000256" key="1">
    <source>
        <dbReference type="ARBA" id="ARBA00004319"/>
    </source>
</evidence>
<accession>A0A915CU20</accession>
<dbReference type="Gene3D" id="3.30.30.30">
    <property type="match status" value="1"/>
</dbReference>
<dbReference type="InterPro" id="IPR029048">
    <property type="entry name" value="HSP70_C_sf"/>
</dbReference>
<feature type="compositionally biased region" description="Basic and acidic residues" evidence="10">
    <location>
        <begin position="815"/>
        <end position="866"/>
    </location>
</feature>
<feature type="signal peptide" evidence="11">
    <location>
        <begin position="1"/>
        <end position="16"/>
    </location>
</feature>
<dbReference type="GO" id="GO:0005788">
    <property type="term" value="C:endoplasmic reticulum lumen"/>
    <property type="evidence" value="ECO:0007669"/>
    <property type="project" value="UniProtKB-SubCell"/>
</dbReference>
<feature type="region of interest" description="Disordered" evidence="10">
    <location>
        <begin position="815"/>
        <end position="906"/>
    </location>
</feature>
<dbReference type="PANTHER" id="PTHR45639:SF3">
    <property type="entry name" value="HYPOXIA UP-REGULATED PROTEIN 1"/>
    <property type="match status" value="1"/>
</dbReference>
<feature type="chain" id="PRO_5037962972" description="Hypoxia up-regulated protein 1" evidence="11">
    <location>
        <begin position="17"/>
        <end position="906"/>
    </location>
</feature>
<proteinExistence type="inferred from homology"/>
<feature type="compositionally biased region" description="Basic and acidic residues" evidence="10">
    <location>
        <begin position="561"/>
        <end position="597"/>
    </location>
</feature>
<dbReference type="Gene3D" id="1.20.1270.10">
    <property type="match status" value="1"/>
</dbReference>
<dbReference type="CDD" id="cd10230">
    <property type="entry name" value="ASKHA_NBD_HSP70_HYOU1"/>
    <property type="match status" value="1"/>
</dbReference>
<dbReference type="Gene3D" id="2.60.34.10">
    <property type="entry name" value="Substrate Binding Domain Of DNAk, Chain A, domain 1"/>
    <property type="match status" value="1"/>
</dbReference>
<evidence type="ECO:0000256" key="8">
    <source>
        <dbReference type="ARBA" id="ARBA00040503"/>
    </source>
</evidence>
<evidence type="ECO:0000256" key="6">
    <source>
        <dbReference type="ARBA" id="ARBA00022840"/>
    </source>
</evidence>
<dbReference type="Pfam" id="PF00012">
    <property type="entry name" value="HSP70"/>
    <property type="match status" value="1"/>
</dbReference>
<organism evidence="12 13">
    <name type="scientific">Ditylenchus dipsaci</name>
    <dbReference type="NCBI Taxonomy" id="166011"/>
    <lineage>
        <taxon>Eukaryota</taxon>
        <taxon>Metazoa</taxon>
        <taxon>Ecdysozoa</taxon>
        <taxon>Nematoda</taxon>
        <taxon>Chromadorea</taxon>
        <taxon>Rhabditida</taxon>
        <taxon>Tylenchina</taxon>
        <taxon>Tylenchomorpha</taxon>
        <taxon>Sphaerularioidea</taxon>
        <taxon>Anguinidae</taxon>
        <taxon>Anguininae</taxon>
        <taxon>Ditylenchus</taxon>
    </lineage>
</organism>
<evidence type="ECO:0000256" key="11">
    <source>
        <dbReference type="SAM" id="SignalP"/>
    </source>
</evidence>
<dbReference type="Gene3D" id="3.30.420.40">
    <property type="match status" value="3"/>
</dbReference>
<evidence type="ECO:0000256" key="5">
    <source>
        <dbReference type="ARBA" id="ARBA00022824"/>
    </source>
</evidence>
<feature type="coiled-coil region" evidence="9">
    <location>
        <begin position="629"/>
        <end position="658"/>
    </location>
</feature>
<keyword evidence="5" id="KW-0256">Endoplasmic reticulum</keyword>
<dbReference type="InterPro" id="IPR013126">
    <property type="entry name" value="Hsp_70_fam"/>
</dbReference>
<dbReference type="PANTHER" id="PTHR45639">
    <property type="entry name" value="HSC70CB, ISOFORM G-RELATED"/>
    <property type="match status" value="1"/>
</dbReference>
<evidence type="ECO:0000256" key="10">
    <source>
        <dbReference type="SAM" id="MobiDB-lite"/>
    </source>
</evidence>
<sequence>MDRKLLLMIFTCLCLASFFAVSGAGLATMSIDLGSQSIKIGIVKPGVPMEIVLNKDSRRKTPFIIGLKNGERYFGDAAGHMSVKYQDHNPHLTLSADEERGTVVFQTEEGKLSVEALLAMMLWNAREQAEAHAGRAQAISVAAEIAGLNLLQLLTDGSAAGLNYGVFRRKEINEQAQTLLIYDIGATKTTATIVEYRLAKEKNSKELNPIMSTLGIGFNRTLGGNQITMKLRDHLVDVFTKNTKTEKSILENPRGMAKMWKEAERVKQVLSANADHYAQIEGVFEEKDFRTKVTREELQAMFTELEPYFMQPITEALRMAEMTMEKVDQIVLMGGGTRVPRLQAILQEKELGRFLNTDESIALGAVYQAAHLSKGFKVKKFDVQELQIYPLQVSFAAVTNADEEKQEKIVNRVIYGYKSHYPAAKKLISFTSHTNDFSFNLNYGDLAHLSPEQLEQFGSLNICKVEIKDVEPTLKAETQDEDTTFKGVKVHFHLDNYGMVQVDQAELIVERIEKPSNSTLSAIVGKIGEFFSDSKTVKEGQVELDLNKDTQQDTDVQDTSSTEKSDSDNDNKESRIIRKARRAQEEEREKGARDQIRQKKEVIKPKVIKAPLKVVVHNALKDLSTENIKNTAKILADFEQKEKSKAEREAALNSLEATIYDYNSKLEEEEFSKFGTQEELTTLRNSVDALRNWLEEEVSPETSTDDISAKKKEVDTAAKKLKYRKRQKEERPKHVEHLEKVLSDTNSQTEMFKNMPTVFTEVEITTLNKVIGDGKEWYEKKKEKASAIDREIKYLMSKMYNAKLKAEQEKMQKLKDDLNKTVKEAKTKDAGTKAESETAEKDKKSEGTEEEAKISEQGTEEAKGEQETQTTEAGDEKLAEQAAEKEQNASESQKEESTPPHDQSEL</sequence>
<dbReference type="GO" id="GO:0140662">
    <property type="term" value="F:ATP-dependent protein folding chaperone"/>
    <property type="evidence" value="ECO:0007669"/>
    <property type="project" value="InterPro"/>
</dbReference>
<evidence type="ECO:0000313" key="12">
    <source>
        <dbReference type="Proteomes" id="UP000887574"/>
    </source>
</evidence>
<evidence type="ECO:0000256" key="2">
    <source>
        <dbReference type="ARBA" id="ARBA00007381"/>
    </source>
</evidence>
<keyword evidence="6" id="KW-0067">ATP-binding</keyword>
<keyword evidence="3 11" id="KW-0732">Signal</keyword>
<dbReference type="GO" id="GO:0030968">
    <property type="term" value="P:endoplasmic reticulum unfolded protein response"/>
    <property type="evidence" value="ECO:0007669"/>
    <property type="project" value="TreeGrafter"/>
</dbReference>
<dbReference type="WBParaSite" id="jg1261">
    <property type="protein sequence ID" value="jg1261"/>
    <property type="gene ID" value="jg1261"/>
</dbReference>
<feature type="compositionally biased region" description="Basic and acidic residues" evidence="10">
    <location>
        <begin position="874"/>
        <end position="906"/>
    </location>
</feature>
<comment type="subcellular location">
    <subcellularLocation>
        <location evidence="1">Endoplasmic reticulum lumen</location>
    </subcellularLocation>
</comment>
<keyword evidence="12" id="KW-1185">Reference proteome</keyword>
<evidence type="ECO:0000256" key="3">
    <source>
        <dbReference type="ARBA" id="ARBA00022729"/>
    </source>
</evidence>